<comment type="caution">
    <text evidence="3">The sequence shown here is derived from an EMBL/GenBank/DDBJ whole genome shotgun (WGS) entry which is preliminary data.</text>
</comment>
<evidence type="ECO:0000313" key="4">
    <source>
        <dbReference type="Proteomes" id="UP001437256"/>
    </source>
</evidence>
<protein>
    <submittedName>
        <fullName evidence="3">Uncharacterized protein</fullName>
    </submittedName>
</protein>
<organism evidence="3 4">
    <name type="scientific">Marasmius tenuissimus</name>
    <dbReference type="NCBI Taxonomy" id="585030"/>
    <lineage>
        <taxon>Eukaryota</taxon>
        <taxon>Fungi</taxon>
        <taxon>Dikarya</taxon>
        <taxon>Basidiomycota</taxon>
        <taxon>Agaricomycotina</taxon>
        <taxon>Agaricomycetes</taxon>
        <taxon>Agaricomycetidae</taxon>
        <taxon>Agaricales</taxon>
        <taxon>Marasmiineae</taxon>
        <taxon>Marasmiaceae</taxon>
        <taxon>Marasmius</taxon>
    </lineage>
</organism>
<name>A0ABR2ZB76_9AGAR</name>
<keyword evidence="2" id="KW-1133">Transmembrane helix</keyword>
<feature type="transmembrane region" description="Helical" evidence="2">
    <location>
        <begin position="98"/>
        <end position="120"/>
    </location>
</feature>
<feature type="compositionally biased region" description="Polar residues" evidence="1">
    <location>
        <begin position="194"/>
        <end position="208"/>
    </location>
</feature>
<feature type="transmembrane region" description="Helical" evidence="2">
    <location>
        <begin position="24"/>
        <end position="51"/>
    </location>
</feature>
<feature type="transmembrane region" description="Helical" evidence="2">
    <location>
        <begin position="72"/>
        <end position="92"/>
    </location>
</feature>
<evidence type="ECO:0000256" key="1">
    <source>
        <dbReference type="SAM" id="MobiDB-lite"/>
    </source>
</evidence>
<proteinExistence type="predicted"/>
<evidence type="ECO:0000313" key="3">
    <source>
        <dbReference type="EMBL" id="KAL0058489.1"/>
    </source>
</evidence>
<dbReference type="EMBL" id="JBBXMP010000307">
    <property type="protein sequence ID" value="KAL0058489.1"/>
    <property type="molecule type" value="Genomic_DNA"/>
</dbReference>
<keyword evidence="2" id="KW-0812">Transmembrane</keyword>
<gene>
    <name evidence="3" type="ORF">AAF712_014823</name>
</gene>
<feature type="transmembrane region" description="Helical" evidence="2">
    <location>
        <begin position="140"/>
        <end position="159"/>
    </location>
</feature>
<dbReference type="Proteomes" id="UP001437256">
    <property type="component" value="Unassembled WGS sequence"/>
</dbReference>
<reference evidence="3 4" key="1">
    <citation type="submission" date="2024-05" db="EMBL/GenBank/DDBJ databases">
        <title>A draft genome resource for the thread blight pathogen Marasmius tenuissimus strain MS-2.</title>
        <authorList>
            <person name="Yulfo-Soto G.E."/>
            <person name="Baruah I.K."/>
            <person name="Amoako-Attah I."/>
            <person name="Bukari Y."/>
            <person name="Meinhardt L.W."/>
            <person name="Bailey B.A."/>
            <person name="Cohen S.P."/>
        </authorList>
    </citation>
    <scope>NUCLEOTIDE SEQUENCE [LARGE SCALE GENOMIC DNA]</scope>
    <source>
        <strain evidence="3 4">MS-2</strain>
    </source>
</reference>
<evidence type="ECO:0000256" key="2">
    <source>
        <dbReference type="SAM" id="Phobius"/>
    </source>
</evidence>
<feature type="region of interest" description="Disordered" evidence="1">
    <location>
        <begin position="194"/>
        <end position="217"/>
    </location>
</feature>
<keyword evidence="4" id="KW-1185">Reference proteome</keyword>
<sequence>MVAISAQLGSGDLRFARRTIKRPLFVGGLAMIGTVTAHLICSSIRLFIAILRYDDPTKLYEKLSHPSQAIKVALQIASLILGDSIMIYRLWVVCNRQVAIIVCPVLTNLGLVVAGVGFVYQLTIWKDGDDIYAVEGKRWITTEIVLTLWIWTTIWLASYETKNPLHSFMANCHATIAGISVMSIKTRMFFSSKASNSHKNTGSTSTTDSNRRYPAPNEDVIDTRDGYSLRPIPPVAVKISRIVEREDAGMSSKGDIFDP</sequence>
<accession>A0ABR2ZB76</accession>
<keyword evidence="2" id="KW-0472">Membrane</keyword>